<keyword evidence="1" id="KW-0812">Transmembrane</keyword>
<keyword evidence="3" id="KW-1185">Reference proteome</keyword>
<protein>
    <submittedName>
        <fullName evidence="2">DUF2628 domain-containing protein</fullName>
    </submittedName>
</protein>
<dbReference type="AlphaFoldDB" id="A0A516GZD9"/>
<dbReference type="Proteomes" id="UP000317496">
    <property type="component" value="Chromosome"/>
</dbReference>
<keyword evidence="1" id="KW-0472">Membrane</keyword>
<dbReference type="OrthoDB" id="7285394at2"/>
<gene>
    <name evidence="2" type="ORF">FNB15_06175</name>
</gene>
<reference evidence="2 3" key="1">
    <citation type="submission" date="2019-07" db="EMBL/GenBank/DDBJ databases">
        <title>Genome sequencing for Ferrovibrio sp. K5.</title>
        <authorList>
            <person name="Park S.-J."/>
        </authorList>
    </citation>
    <scope>NUCLEOTIDE SEQUENCE [LARGE SCALE GENOMIC DNA]</scope>
    <source>
        <strain evidence="2 3">K5</strain>
    </source>
</reference>
<keyword evidence="1" id="KW-1133">Transmembrane helix</keyword>
<accession>A0A516GZD9</accession>
<dbReference type="InterPro" id="IPR024399">
    <property type="entry name" value="DUF2628"/>
</dbReference>
<feature type="transmembrane region" description="Helical" evidence="1">
    <location>
        <begin position="48"/>
        <end position="65"/>
    </location>
</feature>
<dbReference type="KEGG" id="fer:FNB15_06175"/>
<proteinExistence type="predicted"/>
<feature type="transmembrane region" description="Helical" evidence="1">
    <location>
        <begin position="20"/>
        <end position="41"/>
    </location>
</feature>
<organism evidence="2 3">
    <name type="scientific">Ferrovibrio terrae</name>
    <dbReference type="NCBI Taxonomy" id="2594003"/>
    <lineage>
        <taxon>Bacteria</taxon>
        <taxon>Pseudomonadati</taxon>
        <taxon>Pseudomonadota</taxon>
        <taxon>Alphaproteobacteria</taxon>
        <taxon>Rhodospirillales</taxon>
        <taxon>Rhodospirillaceae</taxon>
        <taxon>Ferrovibrio</taxon>
    </lineage>
</organism>
<dbReference type="RefSeq" id="WP_144067870.1">
    <property type="nucleotide sequence ID" value="NZ_CP041636.1"/>
</dbReference>
<evidence type="ECO:0000313" key="3">
    <source>
        <dbReference type="Proteomes" id="UP000317496"/>
    </source>
</evidence>
<evidence type="ECO:0000313" key="2">
    <source>
        <dbReference type="EMBL" id="QDO96889.1"/>
    </source>
</evidence>
<name>A0A516GZD9_9PROT</name>
<sequence>MRFYTIHERPAQTAGGDAEVLAIASGFRWWAAIAPIVWLLWHRLWLGVALYLLFSVALGVAFALGDVAEPAATAIGLAVSLLIGLGAADYWRWTLERRGWRLVAVLRVDAAVDAEDLYIRSRGAGSSAAVSVAPLPQTFPPAMPPSARGNEAFPRLL</sequence>
<feature type="transmembrane region" description="Helical" evidence="1">
    <location>
        <begin position="71"/>
        <end position="91"/>
    </location>
</feature>
<dbReference type="Pfam" id="PF10947">
    <property type="entry name" value="DUF2628"/>
    <property type="match status" value="1"/>
</dbReference>
<dbReference type="EMBL" id="CP041636">
    <property type="protein sequence ID" value="QDO96889.1"/>
    <property type="molecule type" value="Genomic_DNA"/>
</dbReference>
<evidence type="ECO:0000256" key="1">
    <source>
        <dbReference type="SAM" id="Phobius"/>
    </source>
</evidence>